<accession>A0A6J4L9E7</accession>
<gene>
    <name evidence="1" type="ORF">AVDCRST_MAG84-1680</name>
</gene>
<name>A0A6J4L9E7_9CYAN</name>
<evidence type="ECO:0000313" key="1">
    <source>
        <dbReference type="EMBL" id="CAA9327392.1"/>
    </source>
</evidence>
<organism evidence="1">
    <name type="scientific">uncultured Microcoleus sp</name>
    <dbReference type="NCBI Taxonomy" id="259945"/>
    <lineage>
        <taxon>Bacteria</taxon>
        <taxon>Bacillati</taxon>
        <taxon>Cyanobacteriota</taxon>
        <taxon>Cyanophyceae</taxon>
        <taxon>Oscillatoriophycideae</taxon>
        <taxon>Oscillatoriales</taxon>
        <taxon>Microcoleaceae</taxon>
        <taxon>Microcoleus</taxon>
        <taxon>environmental samples</taxon>
    </lineage>
</organism>
<dbReference type="AlphaFoldDB" id="A0A6J4L9E7"/>
<sequence>MSNITRLKFPRATSAMNRSNQGTFGDFLRELGVGEGSSFGVTSGS</sequence>
<dbReference type="EMBL" id="CADCTZ010000271">
    <property type="protein sequence ID" value="CAA9327392.1"/>
    <property type="molecule type" value="Genomic_DNA"/>
</dbReference>
<protein>
    <submittedName>
        <fullName evidence="1">Uncharacterized protein</fullName>
    </submittedName>
</protein>
<proteinExistence type="predicted"/>
<reference evidence="1" key="1">
    <citation type="submission" date="2020-02" db="EMBL/GenBank/DDBJ databases">
        <authorList>
            <person name="Meier V. D."/>
        </authorList>
    </citation>
    <scope>NUCLEOTIDE SEQUENCE</scope>
    <source>
        <strain evidence="1">AVDCRST_MAG84</strain>
    </source>
</reference>